<organism evidence="1 2">
    <name type="scientific">Acetonema longum DSM 6540</name>
    <dbReference type="NCBI Taxonomy" id="1009370"/>
    <lineage>
        <taxon>Bacteria</taxon>
        <taxon>Bacillati</taxon>
        <taxon>Bacillota</taxon>
        <taxon>Negativicutes</taxon>
        <taxon>Acetonemataceae</taxon>
        <taxon>Acetonema</taxon>
    </lineage>
</organism>
<protein>
    <submittedName>
        <fullName evidence="1">Sporulation protein YyaC</fullName>
    </submittedName>
</protein>
<reference evidence="1 2" key="1">
    <citation type="journal article" date="2011" name="EMBO J.">
        <title>Structural diversity of bacterial flagellar motors.</title>
        <authorList>
            <person name="Chen S."/>
            <person name="Beeby M."/>
            <person name="Murphy G.E."/>
            <person name="Leadbetter J.R."/>
            <person name="Hendrixson D.R."/>
            <person name="Briegel A."/>
            <person name="Li Z."/>
            <person name="Shi J."/>
            <person name="Tocheva E.I."/>
            <person name="Muller A."/>
            <person name="Dobro M.J."/>
            <person name="Jensen G.J."/>
        </authorList>
    </citation>
    <scope>NUCLEOTIDE SEQUENCE [LARGE SCALE GENOMIC DNA]</scope>
    <source>
        <strain evidence="1 2">DSM 6540</strain>
    </source>
</reference>
<accession>F7NIF7</accession>
<name>F7NIF7_9FIRM</name>
<comment type="caution">
    <text evidence="1">The sequence shown here is derived from an EMBL/GenBank/DDBJ whole genome shotgun (WGS) entry which is preliminary data.</text>
</comment>
<dbReference type="eggNOG" id="ENOG50313RY">
    <property type="taxonomic scope" value="Bacteria"/>
</dbReference>
<evidence type="ECO:0000313" key="2">
    <source>
        <dbReference type="Proteomes" id="UP000003240"/>
    </source>
</evidence>
<dbReference type="OrthoDB" id="9815953at2"/>
<proteinExistence type="predicted"/>
<dbReference type="InterPro" id="IPR023430">
    <property type="entry name" value="Pept_HybD-like_dom_sf"/>
</dbReference>
<dbReference type="EMBL" id="AFGF01000074">
    <property type="protein sequence ID" value="EGO64187.1"/>
    <property type="molecule type" value="Genomic_DNA"/>
</dbReference>
<evidence type="ECO:0000313" key="1">
    <source>
        <dbReference type="EMBL" id="EGO64187.1"/>
    </source>
</evidence>
<sequence>MNLLREIPEEAPKEMKYNINQPGTVYDVATATRYLIRDAKSFNQDIIVVCIGTDRSTGDALGPLAGSKLRSINMFQHVYGTLDEPVHATNLVDKIDEIKAKSPHSFLIAVDACLGKLENVGCVSLGKGSIKPGAAVKKELPSVGDAYITGVVNVGGFMEHLVLQSTRLSLVMKMADTIAYGLSFALYAGQKNSTQ</sequence>
<keyword evidence="2" id="KW-1185">Reference proteome</keyword>
<dbReference type="SUPFAM" id="SSF53163">
    <property type="entry name" value="HybD-like"/>
    <property type="match status" value="1"/>
</dbReference>
<dbReference type="STRING" id="1009370.ALO_09299"/>
<dbReference type="Pfam" id="PF06866">
    <property type="entry name" value="DUF1256"/>
    <property type="match status" value="1"/>
</dbReference>
<dbReference type="Proteomes" id="UP000003240">
    <property type="component" value="Unassembled WGS sequence"/>
</dbReference>
<dbReference type="AlphaFoldDB" id="F7NIF7"/>
<gene>
    <name evidence="1" type="ORF">ALO_09299</name>
</gene>
<dbReference type="NCBIfam" id="TIGR02841">
    <property type="entry name" value="spore_YyaC"/>
    <property type="match status" value="1"/>
</dbReference>
<dbReference type="InterPro" id="IPR009665">
    <property type="entry name" value="YyaC"/>
</dbReference>